<proteinExistence type="predicted"/>
<reference evidence="1 2" key="1">
    <citation type="journal article" date="2015" name="Genome Announc.">
        <title>Draft Genome Sequences of Marine Isolates of Thalassomonas viridans and Thalassomonas actiniarum.</title>
        <authorList>
            <person name="Olonade I."/>
            <person name="van Zyl L.J."/>
            <person name="Trindade M."/>
        </authorList>
    </citation>
    <scope>NUCLEOTIDE SEQUENCE [LARGE SCALE GENOMIC DNA]</scope>
    <source>
        <strain evidence="1 2">A5K-106</strain>
    </source>
</reference>
<reference evidence="1 2" key="2">
    <citation type="journal article" date="2022" name="Mar. Drugs">
        <title>Bioassay-Guided Fractionation Leads to the Detection of Cholic Acid Generated by the Rare Thalassomonas sp.</title>
        <authorList>
            <person name="Pheiffer F."/>
            <person name="Schneider Y.K."/>
            <person name="Hansen E.H."/>
            <person name="Andersen J.H."/>
            <person name="Isaksson J."/>
            <person name="Busche T."/>
            <person name="R C."/>
            <person name="Kalinowski J."/>
            <person name="Zyl L.V."/>
            <person name="Trindade M."/>
        </authorList>
    </citation>
    <scope>NUCLEOTIDE SEQUENCE [LARGE SCALE GENOMIC DNA]</scope>
    <source>
        <strain evidence="1 2">A5K-106</strain>
    </source>
</reference>
<dbReference type="RefSeq" id="WP_044831062.1">
    <property type="nucleotide sequence ID" value="NZ_CP059736.1"/>
</dbReference>
<gene>
    <name evidence="1" type="ORF">SG35_031145</name>
</gene>
<organism evidence="1 2">
    <name type="scientific">Thalassomonas actiniarum</name>
    <dbReference type="NCBI Taxonomy" id="485447"/>
    <lineage>
        <taxon>Bacteria</taxon>
        <taxon>Pseudomonadati</taxon>
        <taxon>Pseudomonadota</taxon>
        <taxon>Gammaproteobacteria</taxon>
        <taxon>Alteromonadales</taxon>
        <taxon>Colwelliaceae</taxon>
        <taxon>Thalassomonas</taxon>
    </lineage>
</organism>
<name>A0AAE9YW07_9GAMM</name>
<evidence type="ECO:0000313" key="2">
    <source>
        <dbReference type="Proteomes" id="UP000032568"/>
    </source>
</evidence>
<evidence type="ECO:0000313" key="1">
    <source>
        <dbReference type="EMBL" id="WDE02215.1"/>
    </source>
</evidence>
<dbReference type="AlphaFoldDB" id="A0AAE9YW07"/>
<dbReference type="Proteomes" id="UP000032568">
    <property type="component" value="Chromosome pTact"/>
</dbReference>
<protein>
    <submittedName>
        <fullName evidence="1">Uncharacterized protein</fullName>
    </submittedName>
</protein>
<dbReference type="KEGG" id="tact:SG35_031145"/>
<sequence length="259" mass="28799">MFSRLLITDKVLSIKLIILCTILLSISNSAFASLMLNSGNPLNYGRTHVSFSDGVLRTEGFLDYGDYIIQGFRVDYYSPDRIKYFHATNVVAGCHENASGCYLSYAEKFVGSSTHGSSASGFKILRKDGKRFDLTNVTVKSRSTIPLLGYDLGESILLASNTFSLNSLFSGTMNEFNLHDFPEFGPGSRNRFRNVDLGGTLLGVEQAYFFSSNEFNYDQLFVNKSAGAPTFPVNEPQTLILFFIGTIYFIAFRKSLSKN</sequence>
<dbReference type="EMBL" id="CP059736">
    <property type="protein sequence ID" value="WDE02215.1"/>
    <property type="molecule type" value="Genomic_DNA"/>
</dbReference>
<accession>A0AAE9YW07</accession>
<keyword evidence="2" id="KW-1185">Reference proteome</keyword>